<feature type="compositionally biased region" description="Basic and acidic residues" evidence="1">
    <location>
        <begin position="19"/>
        <end position="28"/>
    </location>
</feature>
<feature type="region of interest" description="Disordered" evidence="1">
    <location>
        <begin position="1"/>
        <end position="40"/>
    </location>
</feature>
<evidence type="ECO:0000313" key="3">
    <source>
        <dbReference type="Proteomes" id="UP001141806"/>
    </source>
</evidence>
<reference evidence="2" key="1">
    <citation type="journal article" date="2023" name="Plant J.">
        <title>The genome of the king protea, Protea cynaroides.</title>
        <authorList>
            <person name="Chang J."/>
            <person name="Duong T.A."/>
            <person name="Schoeman C."/>
            <person name="Ma X."/>
            <person name="Roodt D."/>
            <person name="Barker N."/>
            <person name="Li Z."/>
            <person name="Van de Peer Y."/>
            <person name="Mizrachi E."/>
        </authorList>
    </citation>
    <scope>NUCLEOTIDE SEQUENCE</scope>
    <source>
        <tissue evidence="2">Young leaves</tissue>
    </source>
</reference>
<comment type="caution">
    <text evidence="2">The sequence shown here is derived from an EMBL/GenBank/DDBJ whole genome shotgun (WGS) entry which is preliminary data.</text>
</comment>
<evidence type="ECO:0000313" key="2">
    <source>
        <dbReference type="EMBL" id="KAJ4963857.1"/>
    </source>
</evidence>
<dbReference type="Proteomes" id="UP001141806">
    <property type="component" value="Unassembled WGS sequence"/>
</dbReference>
<keyword evidence="3" id="KW-1185">Reference proteome</keyword>
<gene>
    <name evidence="2" type="ORF">NE237_023796</name>
</gene>
<dbReference type="EMBL" id="JAMYWD010000008">
    <property type="protein sequence ID" value="KAJ4963857.1"/>
    <property type="molecule type" value="Genomic_DNA"/>
</dbReference>
<organism evidence="2 3">
    <name type="scientific">Protea cynaroides</name>
    <dbReference type="NCBI Taxonomy" id="273540"/>
    <lineage>
        <taxon>Eukaryota</taxon>
        <taxon>Viridiplantae</taxon>
        <taxon>Streptophyta</taxon>
        <taxon>Embryophyta</taxon>
        <taxon>Tracheophyta</taxon>
        <taxon>Spermatophyta</taxon>
        <taxon>Magnoliopsida</taxon>
        <taxon>Proteales</taxon>
        <taxon>Proteaceae</taxon>
        <taxon>Protea</taxon>
    </lineage>
</organism>
<accession>A0A9Q0K5R1</accession>
<proteinExistence type="predicted"/>
<name>A0A9Q0K5R1_9MAGN</name>
<evidence type="ECO:0000256" key="1">
    <source>
        <dbReference type="SAM" id="MobiDB-lite"/>
    </source>
</evidence>
<protein>
    <submittedName>
        <fullName evidence="2">Uncharacterized protein</fullName>
    </submittedName>
</protein>
<dbReference type="AlphaFoldDB" id="A0A9Q0K5R1"/>
<sequence length="121" mass="13524">MDAQEGGVGFSKPVFGGEEQEKEKDRGRKGGGSLELEPNLEKNGTYSYYCKTQEKTAGVEQGGKERLPRVLDFLIVTDVLCNLSSSTTSRDPQLFFIFRFLFITTLTKNIMASQWGIMEAE</sequence>